<evidence type="ECO:0000313" key="8">
    <source>
        <dbReference type="EMBL" id="ORY29996.1"/>
    </source>
</evidence>
<feature type="region of interest" description="Disordered" evidence="6">
    <location>
        <begin position="562"/>
        <end position="607"/>
    </location>
</feature>
<dbReference type="PRINTS" id="PR00056">
    <property type="entry name" value="HSFDOMAIN"/>
</dbReference>
<dbReference type="Proteomes" id="UP000193986">
    <property type="component" value="Unassembled WGS sequence"/>
</dbReference>
<dbReference type="SMART" id="SM00415">
    <property type="entry name" value="HSF"/>
    <property type="match status" value="1"/>
</dbReference>
<keyword evidence="4" id="KW-0539">Nucleus</keyword>
<feature type="region of interest" description="Disordered" evidence="6">
    <location>
        <begin position="239"/>
        <end position="285"/>
    </location>
</feature>
<dbReference type="EMBL" id="MCFC01000022">
    <property type="protein sequence ID" value="ORY29996.1"/>
    <property type="molecule type" value="Genomic_DNA"/>
</dbReference>
<evidence type="ECO:0000256" key="2">
    <source>
        <dbReference type="ARBA" id="ARBA00006403"/>
    </source>
</evidence>
<dbReference type="GO" id="GO:0003700">
    <property type="term" value="F:DNA-binding transcription factor activity"/>
    <property type="evidence" value="ECO:0007669"/>
    <property type="project" value="InterPro"/>
</dbReference>
<accession>A0A1Y2B5M8</accession>
<dbReference type="SUPFAM" id="SSF46785">
    <property type="entry name" value="Winged helix' DNA-binding domain"/>
    <property type="match status" value="1"/>
</dbReference>
<evidence type="ECO:0000256" key="3">
    <source>
        <dbReference type="ARBA" id="ARBA00023125"/>
    </source>
</evidence>
<keyword evidence="9" id="KW-1185">Reference proteome</keyword>
<keyword evidence="3 8" id="KW-0238">DNA-binding</keyword>
<evidence type="ECO:0000259" key="7">
    <source>
        <dbReference type="SMART" id="SM00415"/>
    </source>
</evidence>
<dbReference type="GO" id="GO:0005634">
    <property type="term" value="C:nucleus"/>
    <property type="evidence" value="ECO:0007669"/>
    <property type="project" value="UniProtKB-SubCell"/>
</dbReference>
<dbReference type="OrthoDB" id="432483at2759"/>
<feature type="region of interest" description="Disordered" evidence="6">
    <location>
        <begin position="373"/>
        <end position="418"/>
    </location>
</feature>
<proteinExistence type="inferred from homology"/>
<name>A0A1Y2B5M8_9TREE</name>
<feature type="compositionally biased region" description="Pro residues" evidence="6">
    <location>
        <begin position="53"/>
        <end position="62"/>
    </location>
</feature>
<dbReference type="AlphaFoldDB" id="A0A1Y2B5M8"/>
<reference evidence="8 9" key="1">
    <citation type="submission" date="2016-07" db="EMBL/GenBank/DDBJ databases">
        <title>Pervasive Adenine N6-methylation of Active Genes in Fungi.</title>
        <authorList>
            <consortium name="DOE Joint Genome Institute"/>
            <person name="Mondo S.J."/>
            <person name="Dannebaum R.O."/>
            <person name="Kuo R.C."/>
            <person name="Labutti K."/>
            <person name="Haridas S."/>
            <person name="Kuo A."/>
            <person name="Salamov A."/>
            <person name="Ahrendt S.R."/>
            <person name="Lipzen A."/>
            <person name="Sullivan W."/>
            <person name="Andreopoulos W.B."/>
            <person name="Clum A."/>
            <person name="Lindquist E."/>
            <person name="Daum C."/>
            <person name="Ramamoorthy G.K."/>
            <person name="Gryganskyi A."/>
            <person name="Culley D."/>
            <person name="Magnuson J.K."/>
            <person name="James T.Y."/>
            <person name="O'Malley M.A."/>
            <person name="Stajich J.E."/>
            <person name="Spatafora J.W."/>
            <person name="Visel A."/>
            <person name="Grigoriev I.V."/>
        </authorList>
    </citation>
    <scope>NUCLEOTIDE SEQUENCE [LARGE SCALE GENOMIC DNA]</scope>
    <source>
        <strain evidence="8 9">68-887.2</strain>
    </source>
</reference>
<comment type="subcellular location">
    <subcellularLocation>
        <location evidence="1">Nucleus</location>
    </subcellularLocation>
</comment>
<dbReference type="GO" id="GO:0043565">
    <property type="term" value="F:sequence-specific DNA binding"/>
    <property type="evidence" value="ECO:0007669"/>
    <property type="project" value="InterPro"/>
</dbReference>
<feature type="region of interest" description="Disordered" evidence="6">
    <location>
        <begin position="300"/>
        <end position="331"/>
    </location>
</feature>
<dbReference type="InterPro" id="IPR000232">
    <property type="entry name" value="HSF_DNA-bd"/>
</dbReference>
<comment type="similarity">
    <text evidence="2 5">Belongs to the HSF family.</text>
</comment>
<evidence type="ECO:0000256" key="4">
    <source>
        <dbReference type="ARBA" id="ARBA00023242"/>
    </source>
</evidence>
<evidence type="ECO:0000256" key="5">
    <source>
        <dbReference type="RuleBase" id="RU004020"/>
    </source>
</evidence>
<dbReference type="InterPro" id="IPR036390">
    <property type="entry name" value="WH_DNA-bd_sf"/>
</dbReference>
<feature type="compositionally biased region" description="Basic residues" evidence="6">
    <location>
        <begin position="241"/>
        <end position="256"/>
    </location>
</feature>
<comment type="caution">
    <text evidence="8">The sequence shown here is derived from an EMBL/GenBank/DDBJ whole genome shotgun (WGS) entry which is preliminary data.</text>
</comment>
<feature type="region of interest" description="Disordered" evidence="6">
    <location>
        <begin position="1"/>
        <end position="77"/>
    </location>
</feature>
<dbReference type="PANTHER" id="PTHR10015:SF427">
    <property type="entry name" value="HEAT SHOCK FACTOR PROTEIN"/>
    <property type="match status" value="1"/>
</dbReference>
<feature type="compositionally biased region" description="Basic and acidic residues" evidence="6">
    <location>
        <begin position="65"/>
        <end position="76"/>
    </location>
</feature>
<evidence type="ECO:0000313" key="9">
    <source>
        <dbReference type="Proteomes" id="UP000193986"/>
    </source>
</evidence>
<feature type="domain" description="HSF-type DNA-binding" evidence="7">
    <location>
        <begin position="139"/>
        <end position="242"/>
    </location>
</feature>
<dbReference type="STRING" id="71784.A0A1Y2B5M8"/>
<gene>
    <name evidence="8" type="ORF">BCR39DRAFT_158268</name>
</gene>
<sequence length="607" mass="66929">MDASHPLLPGPRDSTGGFLPSSPRPHPQAFAARSRWVTETPLPEPRAQYISPDPSPTTPPYPTGAKDRSNDADHMRYPASMPEFYDRLQRRTMGGVPMARSSPMWASGVREMDPYFNPPYVAPPKQQRRHNKPKKSDGKQPTFLTKLYSILDQPEYHHIIRWDEAGEVIVIEKPEELADKILPLVYKQSRFASFSRQLNIYGFMRKVSLRHVDRGIVDPDASTWSHPFLRRDSTHADIIGFKRRVPPRPSQSRRRASMIEESHSVSSGSDGEYHGASPPDAYHHHIFGDQLDQKPIFHSHVPMHPARTDSSPKNDYPARHPTRSMPVPLSGNESHAVFRSYTDSVVPSLLPQTAPPNASSFPTSLRIHQGHIRTRSVQGEPPSAGFSPSSPLAQPSWLPEPADPAFRGYGEGAPTYDVSDASTWSRRGYIDMNDYSPQLSRLDMQPSSLPSDFAPIPPVQQHQSPEILPRMFASALSDDSPTTVSPGVYQAGFSLPAYRPMQIPASPPSPSASGPTLARPAKLHSHRGGPSGRQERRSSVSFSPYSPRTRIVPSSLLVHHEAEGAGGRGGGGGDDEGLPSASLHGFHPKHPFEGLIEEGEVANVQIP</sequence>
<dbReference type="Pfam" id="PF00447">
    <property type="entry name" value="HSF_DNA-bind"/>
    <property type="match status" value="1"/>
</dbReference>
<feature type="compositionally biased region" description="Basic and acidic residues" evidence="6">
    <location>
        <begin position="306"/>
        <end position="318"/>
    </location>
</feature>
<feature type="region of interest" description="Disordered" evidence="6">
    <location>
        <begin position="500"/>
        <end position="548"/>
    </location>
</feature>
<dbReference type="PANTHER" id="PTHR10015">
    <property type="entry name" value="HEAT SHOCK TRANSCRIPTION FACTOR"/>
    <property type="match status" value="1"/>
</dbReference>
<feature type="region of interest" description="Disordered" evidence="6">
    <location>
        <begin position="116"/>
        <end position="140"/>
    </location>
</feature>
<dbReference type="Gene3D" id="1.10.10.10">
    <property type="entry name" value="Winged helix-like DNA-binding domain superfamily/Winged helix DNA-binding domain"/>
    <property type="match status" value="1"/>
</dbReference>
<dbReference type="InParanoid" id="A0A1Y2B5M8"/>
<dbReference type="InterPro" id="IPR036388">
    <property type="entry name" value="WH-like_DNA-bd_sf"/>
</dbReference>
<organism evidence="8 9">
    <name type="scientific">Naematelia encephala</name>
    <dbReference type="NCBI Taxonomy" id="71784"/>
    <lineage>
        <taxon>Eukaryota</taxon>
        <taxon>Fungi</taxon>
        <taxon>Dikarya</taxon>
        <taxon>Basidiomycota</taxon>
        <taxon>Agaricomycotina</taxon>
        <taxon>Tremellomycetes</taxon>
        <taxon>Tremellales</taxon>
        <taxon>Naemateliaceae</taxon>
        <taxon>Naematelia</taxon>
    </lineage>
</organism>
<evidence type="ECO:0000256" key="6">
    <source>
        <dbReference type="SAM" id="MobiDB-lite"/>
    </source>
</evidence>
<evidence type="ECO:0000256" key="1">
    <source>
        <dbReference type="ARBA" id="ARBA00004123"/>
    </source>
</evidence>
<protein>
    <submittedName>
        <fullName evidence="8">HSF-type DNA-binding-domain-containing protein</fullName>
    </submittedName>
</protein>